<dbReference type="InterPro" id="IPR027246">
    <property type="entry name" value="Porin_Euk/Tom40"/>
</dbReference>
<dbReference type="Pfam" id="PF01459">
    <property type="entry name" value="Porin_3"/>
    <property type="match status" value="1"/>
</dbReference>
<dbReference type="PANTHER" id="PTHR11743:SF70">
    <property type="entry name" value="GH26960P-RELATED"/>
    <property type="match status" value="1"/>
</dbReference>
<evidence type="ECO:0000256" key="5">
    <source>
        <dbReference type="ARBA" id="ARBA00023114"/>
    </source>
</evidence>
<keyword evidence="5" id="KW-0626">Porin</keyword>
<dbReference type="GO" id="GO:0046930">
    <property type="term" value="C:pore complex"/>
    <property type="evidence" value="ECO:0007669"/>
    <property type="project" value="UniProtKB-KW"/>
</dbReference>
<name>A0AAV8WU13_9CUCU</name>
<comment type="similarity">
    <text evidence="2">Belongs to the eukaryotic mitochondrial porin family.</text>
</comment>
<comment type="caution">
    <text evidence="6">The sequence shown here is derived from an EMBL/GenBank/DDBJ whole genome shotgun (WGS) entry which is preliminary data.</text>
</comment>
<accession>A0AAV8WU13</accession>
<dbReference type="GO" id="GO:0005741">
    <property type="term" value="C:mitochondrial outer membrane"/>
    <property type="evidence" value="ECO:0007669"/>
    <property type="project" value="UniProtKB-SubCell"/>
</dbReference>
<keyword evidence="3" id="KW-0472">Membrane</keyword>
<evidence type="ECO:0000256" key="1">
    <source>
        <dbReference type="ARBA" id="ARBA00004294"/>
    </source>
</evidence>
<evidence type="ECO:0000313" key="6">
    <source>
        <dbReference type="EMBL" id="KAJ8930249.1"/>
    </source>
</evidence>
<evidence type="ECO:0000256" key="3">
    <source>
        <dbReference type="ARBA" id="ARBA00022452"/>
    </source>
</evidence>
<protein>
    <submittedName>
        <fullName evidence="6">Uncharacterized protein</fullName>
    </submittedName>
</protein>
<proteinExistence type="inferred from homology"/>
<keyword evidence="3" id="KW-0812">Transmembrane</keyword>
<dbReference type="EMBL" id="JANEYF010004717">
    <property type="protein sequence ID" value="KAJ8930249.1"/>
    <property type="molecule type" value="Genomic_DNA"/>
</dbReference>
<dbReference type="GO" id="GO:0015288">
    <property type="term" value="F:porin activity"/>
    <property type="evidence" value="ECO:0007669"/>
    <property type="project" value="UniProtKB-KW"/>
</dbReference>
<keyword evidence="4" id="KW-1000">Mitochondrion outer membrane</keyword>
<gene>
    <name evidence="6" type="ORF">NQ314_016977</name>
</gene>
<keyword evidence="3" id="KW-1134">Transmembrane beta strand</keyword>
<sequence>MPDNAADSDDGQELGGSIYQKIDPKLESGVQLAWSPSNNNTKFGVAVKYEMDKDCIVRAKINNAILIGLGYQQRLRAGKRLLFTT</sequence>
<keyword evidence="7" id="KW-1185">Reference proteome</keyword>
<evidence type="ECO:0000256" key="4">
    <source>
        <dbReference type="ARBA" id="ARBA00022787"/>
    </source>
</evidence>
<dbReference type="Gene3D" id="2.40.160.10">
    <property type="entry name" value="Porin"/>
    <property type="match status" value="1"/>
</dbReference>
<organism evidence="6 7">
    <name type="scientific">Rhamnusium bicolor</name>
    <dbReference type="NCBI Taxonomy" id="1586634"/>
    <lineage>
        <taxon>Eukaryota</taxon>
        <taxon>Metazoa</taxon>
        <taxon>Ecdysozoa</taxon>
        <taxon>Arthropoda</taxon>
        <taxon>Hexapoda</taxon>
        <taxon>Insecta</taxon>
        <taxon>Pterygota</taxon>
        <taxon>Neoptera</taxon>
        <taxon>Endopterygota</taxon>
        <taxon>Coleoptera</taxon>
        <taxon>Polyphaga</taxon>
        <taxon>Cucujiformia</taxon>
        <taxon>Chrysomeloidea</taxon>
        <taxon>Cerambycidae</taxon>
        <taxon>Lepturinae</taxon>
        <taxon>Rhagiini</taxon>
        <taxon>Rhamnusium</taxon>
    </lineage>
</organism>
<dbReference type="AlphaFoldDB" id="A0AAV8WU13"/>
<reference evidence="6" key="1">
    <citation type="journal article" date="2023" name="Insect Mol. Biol.">
        <title>Genome sequencing provides insights into the evolution of gene families encoding plant cell wall-degrading enzymes in longhorned beetles.</title>
        <authorList>
            <person name="Shin N.R."/>
            <person name="Okamura Y."/>
            <person name="Kirsch R."/>
            <person name="Pauchet Y."/>
        </authorList>
    </citation>
    <scope>NUCLEOTIDE SEQUENCE</scope>
    <source>
        <strain evidence="6">RBIC_L_NR</strain>
    </source>
</reference>
<keyword evidence="5" id="KW-0813">Transport</keyword>
<keyword evidence="4" id="KW-0496">Mitochondrion</keyword>
<evidence type="ECO:0000313" key="7">
    <source>
        <dbReference type="Proteomes" id="UP001162156"/>
    </source>
</evidence>
<dbReference type="GO" id="GO:0008308">
    <property type="term" value="F:voltage-gated monoatomic anion channel activity"/>
    <property type="evidence" value="ECO:0007669"/>
    <property type="project" value="InterPro"/>
</dbReference>
<dbReference type="Proteomes" id="UP001162156">
    <property type="component" value="Unassembled WGS sequence"/>
</dbReference>
<dbReference type="InterPro" id="IPR001925">
    <property type="entry name" value="Porin_Euk"/>
</dbReference>
<keyword evidence="5" id="KW-0406">Ion transport</keyword>
<comment type="subcellular location">
    <subcellularLocation>
        <location evidence="1">Mitochondrion outer membrane</location>
    </subcellularLocation>
</comment>
<evidence type="ECO:0000256" key="2">
    <source>
        <dbReference type="ARBA" id="ARBA00007780"/>
    </source>
</evidence>
<dbReference type="InterPro" id="IPR023614">
    <property type="entry name" value="Porin_dom_sf"/>
</dbReference>
<dbReference type="PANTHER" id="PTHR11743">
    <property type="entry name" value="VOLTAGE-DEPENDENT ANION-SELECTIVE CHANNEL"/>
    <property type="match status" value="1"/>
</dbReference>